<proteinExistence type="predicted"/>
<reference evidence="2 3" key="1">
    <citation type="submission" date="2019-01" db="EMBL/GenBank/DDBJ databases">
        <title>Vagococcus silagei sp. nov. isolated from brewer's grain.</title>
        <authorList>
            <person name="Guu J.-R."/>
        </authorList>
    </citation>
    <scope>NUCLEOTIDE SEQUENCE [LARGE SCALE GENOMIC DNA]</scope>
    <source>
        <strain evidence="2 3">2B-2</strain>
    </source>
</reference>
<gene>
    <name evidence="2" type="ORF">ESZ54_03420</name>
</gene>
<feature type="transmembrane region" description="Helical" evidence="1">
    <location>
        <begin position="85"/>
        <end position="105"/>
    </location>
</feature>
<protein>
    <submittedName>
        <fullName evidence="2">DUF3784 domain-containing protein</fullName>
    </submittedName>
</protein>
<dbReference type="OrthoDB" id="2082701at2"/>
<evidence type="ECO:0000313" key="2">
    <source>
        <dbReference type="EMBL" id="THB61835.1"/>
    </source>
</evidence>
<comment type="caution">
    <text evidence="2">The sequence shown here is derived from an EMBL/GenBank/DDBJ whole genome shotgun (WGS) entry which is preliminary data.</text>
</comment>
<keyword evidence="1" id="KW-0472">Membrane</keyword>
<evidence type="ECO:0000313" key="3">
    <source>
        <dbReference type="Proteomes" id="UP000310506"/>
    </source>
</evidence>
<dbReference type="Pfam" id="PF12650">
    <property type="entry name" value="DUF3784"/>
    <property type="match status" value="1"/>
</dbReference>
<name>A0A4S3B9N7_9ENTE</name>
<accession>A0A4S3B9N7</accession>
<evidence type="ECO:0000256" key="1">
    <source>
        <dbReference type="SAM" id="Phobius"/>
    </source>
</evidence>
<dbReference type="Proteomes" id="UP000310506">
    <property type="component" value="Unassembled WGS sequence"/>
</dbReference>
<keyword evidence="1" id="KW-1133">Transmembrane helix</keyword>
<sequence length="121" mass="14527">MFDNLLISLLIIPIILIFFIVSYQLRQGKWLMLIAGYNMITSEERAKLDSQKIAKESSTMMFWAAIYCVFIYLFMLFPIKFLVNYQWLLFTIFIVPTAILIYYTVQHVKKTNRYFNEKLKK</sequence>
<dbReference type="InterPro" id="IPR017259">
    <property type="entry name" value="UCP037672"/>
</dbReference>
<dbReference type="EMBL" id="SDGV01000007">
    <property type="protein sequence ID" value="THB61835.1"/>
    <property type="molecule type" value="Genomic_DNA"/>
</dbReference>
<dbReference type="RefSeq" id="WP_136136282.1">
    <property type="nucleotide sequence ID" value="NZ_SDGV01000007.1"/>
</dbReference>
<dbReference type="AlphaFoldDB" id="A0A4S3B9N7"/>
<feature type="transmembrane region" description="Helical" evidence="1">
    <location>
        <begin position="6"/>
        <end position="25"/>
    </location>
</feature>
<feature type="transmembrane region" description="Helical" evidence="1">
    <location>
        <begin position="60"/>
        <end position="79"/>
    </location>
</feature>
<keyword evidence="3" id="KW-1185">Reference proteome</keyword>
<organism evidence="2 3">
    <name type="scientific">Vagococcus silagei</name>
    <dbReference type="NCBI Taxonomy" id="2508885"/>
    <lineage>
        <taxon>Bacteria</taxon>
        <taxon>Bacillati</taxon>
        <taxon>Bacillota</taxon>
        <taxon>Bacilli</taxon>
        <taxon>Lactobacillales</taxon>
        <taxon>Enterococcaceae</taxon>
        <taxon>Vagococcus</taxon>
    </lineage>
</organism>
<keyword evidence="1" id="KW-0812">Transmembrane</keyword>